<accession>U2MA24</accession>
<comment type="caution">
    <text evidence="3">The sequence shown here is derived from an EMBL/GenBank/DDBJ whole genome shotgun (WGS) entry which is preliminary data.</text>
</comment>
<organism evidence="3 4">
    <name type="scientific">Ruminococcus callidus ATCC 27760</name>
    <dbReference type="NCBI Taxonomy" id="411473"/>
    <lineage>
        <taxon>Bacteria</taxon>
        <taxon>Bacillati</taxon>
        <taxon>Bacillota</taxon>
        <taxon>Clostridia</taxon>
        <taxon>Eubacteriales</taxon>
        <taxon>Oscillospiraceae</taxon>
        <taxon>Ruminococcus</taxon>
    </lineage>
</organism>
<keyword evidence="4" id="KW-1185">Reference proteome</keyword>
<name>U2MA24_9FIRM</name>
<proteinExistence type="predicted"/>
<gene>
    <name evidence="3" type="ORF">RUMCAL_01492</name>
</gene>
<dbReference type="RefSeq" id="WP_021682963.1">
    <property type="nucleotide sequence ID" value="NZ_KI260451.1"/>
</dbReference>
<reference evidence="3 4" key="1">
    <citation type="submission" date="2013-07" db="EMBL/GenBank/DDBJ databases">
        <authorList>
            <person name="Weinstock G."/>
            <person name="Sodergren E."/>
            <person name="Wylie T."/>
            <person name="Fulton L."/>
            <person name="Fulton R."/>
            <person name="Fronick C."/>
            <person name="O'Laughlin M."/>
            <person name="Godfrey J."/>
            <person name="Miner T."/>
            <person name="Herter B."/>
            <person name="Appelbaum E."/>
            <person name="Cordes M."/>
            <person name="Lek S."/>
            <person name="Wollam A."/>
            <person name="Pepin K.H."/>
            <person name="Palsikar V.B."/>
            <person name="Mitreva M."/>
            <person name="Wilson R.K."/>
        </authorList>
    </citation>
    <scope>NUCLEOTIDE SEQUENCE [LARGE SCALE GENOMIC DNA]</scope>
    <source>
        <strain evidence="3 4">ATCC 27760</strain>
    </source>
</reference>
<dbReference type="Proteomes" id="UP000016662">
    <property type="component" value="Unassembled WGS sequence"/>
</dbReference>
<evidence type="ECO:0000313" key="4">
    <source>
        <dbReference type="Proteomes" id="UP000016662"/>
    </source>
</evidence>
<dbReference type="EMBL" id="AWVF01000183">
    <property type="protein sequence ID" value="ERJ96158.1"/>
    <property type="molecule type" value="Genomic_DNA"/>
</dbReference>
<feature type="compositionally biased region" description="Acidic residues" evidence="1">
    <location>
        <begin position="40"/>
        <end position="62"/>
    </location>
</feature>
<dbReference type="AlphaFoldDB" id="U2MA24"/>
<dbReference type="Gene3D" id="3.40.190.10">
    <property type="entry name" value="Periplasmic binding protein-like II"/>
    <property type="match status" value="1"/>
</dbReference>
<keyword evidence="2" id="KW-0732">Signal</keyword>
<feature type="chain" id="PRO_5038497338" description="ABC transporter, solute-binding protein" evidence="2">
    <location>
        <begin position="21"/>
        <end position="497"/>
    </location>
</feature>
<sequence length="497" mass="53264">MNKLKRTLALMAALAMTATAFVGCGGNDSSSTSESKAESSAEDSSEADADSAEDSTAEEESSVESAAGYTNVDVPALGEPDGSLKDGGDKLTILCWNDDDLKYMYDIVADATGMDKSMINYKNVGSNGTDANEQYAQVFLSGDDVDLYFCDADWNMAYQNNDEYSAPLSAVGISEDMYANAYDYTVAMGKDKNGVLKGASWQAAAGGYAYRADLAEEYLGVTSPEDMQAQVGSWDDFWKTAATVYEKSGNTTAMADSLGGVWRAYSNGNRTKSWVNDGKLDPSSVGDFISMAKENFDKGYISGATQWSDDWLPQGQSDGAQANKTFGFFFPTWAIAKGGSLEQAEGGEGGSTYGKYALCEGPTSWFWGGTWICVYPKTDNAKEAGQFIYTMTADADAMQKYVDVRGDFVNNKGVMSATTEAGTNSNPLFGGQDQFQILFNSADKIDMSIASEYDAKINTDLQNAVQDYCNGVTASEDDCLNAFLDAIAADVTDITVE</sequence>
<feature type="region of interest" description="Disordered" evidence="1">
    <location>
        <begin position="25"/>
        <end position="83"/>
    </location>
</feature>
<dbReference type="HOGENOM" id="CLU_031285_2_2_9"/>
<evidence type="ECO:0008006" key="5">
    <source>
        <dbReference type="Google" id="ProtNLM"/>
    </source>
</evidence>
<dbReference type="STRING" id="411473.RUMCAL_01492"/>
<dbReference type="PROSITE" id="PS51257">
    <property type="entry name" value="PROKAR_LIPOPROTEIN"/>
    <property type="match status" value="1"/>
</dbReference>
<evidence type="ECO:0000313" key="3">
    <source>
        <dbReference type="EMBL" id="ERJ96158.1"/>
    </source>
</evidence>
<dbReference type="OrthoDB" id="55273at2"/>
<dbReference type="PATRIC" id="fig|411473.3.peg.1209"/>
<evidence type="ECO:0000256" key="2">
    <source>
        <dbReference type="SAM" id="SignalP"/>
    </source>
</evidence>
<dbReference type="eggNOG" id="COG1653">
    <property type="taxonomic scope" value="Bacteria"/>
</dbReference>
<dbReference type="SUPFAM" id="SSF53850">
    <property type="entry name" value="Periplasmic binding protein-like II"/>
    <property type="match status" value="1"/>
</dbReference>
<protein>
    <recommendedName>
        <fullName evidence="5">ABC transporter, solute-binding protein</fullName>
    </recommendedName>
</protein>
<evidence type="ECO:0000256" key="1">
    <source>
        <dbReference type="SAM" id="MobiDB-lite"/>
    </source>
</evidence>
<feature type="signal peptide" evidence="2">
    <location>
        <begin position="1"/>
        <end position="20"/>
    </location>
</feature>
<dbReference type="GeneID" id="93692419"/>